<dbReference type="Pfam" id="PF16123">
    <property type="entry name" value="HAGH_C"/>
    <property type="match status" value="1"/>
</dbReference>
<evidence type="ECO:0000313" key="9">
    <source>
        <dbReference type="EMBL" id="GLR26774.1"/>
    </source>
</evidence>
<feature type="binding site" evidence="7">
    <location>
        <position position="151"/>
    </location>
    <ligand>
        <name>Zn(2+)</name>
        <dbReference type="ChEBI" id="CHEBI:29105"/>
        <label>1</label>
    </ligand>
</feature>
<dbReference type="PANTHER" id="PTHR43705">
    <property type="entry name" value="HYDROXYACYLGLUTATHIONE HYDROLASE"/>
    <property type="match status" value="1"/>
</dbReference>
<dbReference type="Proteomes" id="UP001156664">
    <property type="component" value="Unassembled WGS sequence"/>
</dbReference>
<keyword evidence="4 7" id="KW-0479">Metal-binding</keyword>
<dbReference type="RefSeq" id="WP_284281443.1">
    <property type="nucleotide sequence ID" value="NZ_BSOJ01000018.1"/>
</dbReference>
<organism evidence="9 10">
    <name type="scientific">Limnobacter litoralis</name>
    <dbReference type="NCBI Taxonomy" id="481366"/>
    <lineage>
        <taxon>Bacteria</taxon>
        <taxon>Pseudomonadati</taxon>
        <taxon>Pseudomonadota</taxon>
        <taxon>Betaproteobacteria</taxon>
        <taxon>Burkholderiales</taxon>
        <taxon>Burkholderiaceae</taxon>
        <taxon>Limnobacter</taxon>
    </lineage>
</organism>
<evidence type="ECO:0000313" key="10">
    <source>
        <dbReference type="Proteomes" id="UP001156664"/>
    </source>
</evidence>
<dbReference type="InterPro" id="IPR032282">
    <property type="entry name" value="HAGH_C"/>
</dbReference>
<dbReference type="HAMAP" id="MF_01374">
    <property type="entry name" value="Glyoxalase_2"/>
    <property type="match status" value="1"/>
</dbReference>
<dbReference type="Pfam" id="PF00753">
    <property type="entry name" value="Lactamase_B"/>
    <property type="match status" value="1"/>
</dbReference>
<protein>
    <recommendedName>
        <fullName evidence="7">Hydroxyacylglutathione hydrolase</fullName>
        <ecNumber evidence="7">3.1.2.6</ecNumber>
    </recommendedName>
    <alternativeName>
        <fullName evidence="7">Glyoxalase II</fullName>
        <shortName evidence="7">Glx II</shortName>
    </alternativeName>
</protein>
<evidence type="ECO:0000256" key="7">
    <source>
        <dbReference type="HAMAP-Rule" id="MF_01374"/>
    </source>
</evidence>
<feature type="binding site" evidence="7">
    <location>
        <position position="69"/>
    </location>
    <ligand>
        <name>Zn(2+)</name>
        <dbReference type="ChEBI" id="CHEBI:29105"/>
        <label>2</label>
    </ligand>
</feature>
<evidence type="ECO:0000256" key="6">
    <source>
        <dbReference type="ARBA" id="ARBA00022833"/>
    </source>
</evidence>
<gene>
    <name evidence="7 9" type="primary">gloB</name>
    <name evidence="9" type="ORF">GCM10007875_18640</name>
</gene>
<evidence type="ECO:0000259" key="8">
    <source>
        <dbReference type="SMART" id="SM00849"/>
    </source>
</evidence>
<dbReference type="Gene3D" id="3.60.15.10">
    <property type="entry name" value="Ribonuclease Z/Hydroxyacylglutathione hydrolase-like"/>
    <property type="match status" value="1"/>
</dbReference>
<keyword evidence="6 7" id="KW-0862">Zinc</keyword>
<dbReference type="InterPro" id="IPR017782">
    <property type="entry name" value="Hydroxyacylglutathione_Hdrlase"/>
</dbReference>
<comment type="subunit">
    <text evidence="7">Monomer.</text>
</comment>
<feature type="domain" description="Metallo-beta-lactamase" evidence="8">
    <location>
        <begin position="22"/>
        <end position="189"/>
    </location>
</feature>
<evidence type="ECO:0000256" key="1">
    <source>
        <dbReference type="ARBA" id="ARBA00001623"/>
    </source>
</evidence>
<dbReference type="SMART" id="SM00849">
    <property type="entry name" value="Lactamase_B"/>
    <property type="match status" value="1"/>
</dbReference>
<dbReference type="InterPro" id="IPR036866">
    <property type="entry name" value="RibonucZ/Hydroxyglut_hydro"/>
</dbReference>
<comment type="cofactor">
    <cofactor evidence="7">
        <name>Zn(2+)</name>
        <dbReference type="ChEBI" id="CHEBI:29105"/>
    </cofactor>
    <text evidence="7">Binds 2 Zn(2+) ions per subunit.</text>
</comment>
<dbReference type="GO" id="GO:0016787">
    <property type="term" value="F:hydrolase activity"/>
    <property type="evidence" value="ECO:0007669"/>
    <property type="project" value="UniProtKB-KW"/>
</dbReference>
<evidence type="ECO:0000256" key="4">
    <source>
        <dbReference type="ARBA" id="ARBA00022723"/>
    </source>
</evidence>
<comment type="pathway">
    <text evidence="2 7">Secondary metabolite metabolism; methylglyoxal degradation; (R)-lactate from methylglyoxal: step 2/2.</text>
</comment>
<dbReference type="NCBIfam" id="TIGR03413">
    <property type="entry name" value="GSH_gloB"/>
    <property type="match status" value="1"/>
</dbReference>
<dbReference type="PIRSF" id="PIRSF005457">
    <property type="entry name" value="Glx"/>
    <property type="match status" value="1"/>
</dbReference>
<dbReference type="PANTHER" id="PTHR43705:SF1">
    <property type="entry name" value="HYDROXYACYLGLUTATHIONE HYDROLASE GLOB"/>
    <property type="match status" value="1"/>
</dbReference>
<dbReference type="CDD" id="cd07723">
    <property type="entry name" value="hydroxyacylglutathione_hydrolase_MBL-fold"/>
    <property type="match status" value="1"/>
</dbReference>
<accession>A0ABQ5YRL9</accession>
<comment type="caution">
    <text evidence="9">The sequence shown here is derived from an EMBL/GenBank/DDBJ whole genome shotgun (WGS) entry which is preliminary data.</text>
</comment>
<name>A0ABQ5YRL9_9BURK</name>
<feature type="binding site" evidence="7">
    <location>
        <position position="151"/>
    </location>
    <ligand>
        <name>Zn(2+)</name>
        <dbReference type="ChEBI" id="CHEBI:29105"/>
        <label>2</label>
    </ligand>
</feature>
<evidence type="ECO:0000256" key="5">
    <source>
        <dbReference type="ARBA" id="ARBA00022801"/>
    </source>
</evidence>
<feature type="binding site" evidence="7">
    <location>
        <position position="70"/>
    </location>
    <ligand>
        <name>Zn(2+)</name>
        <dbReference type="ChEBI" id="CHEBI:29105"/>
        <label>2</label>
    </ligand>
</feature>
<sequence>MESFLATQHGDWSVHGIPAFNDNYLWAIVHQPSGQTLLVDPGCADSVQGFLTATGYHLSGILVTHHHPDHTGGVAALLKASGQPELPVYGPDNPRIPTVTQTAAHEDTLQWAGLTLQTLAVPGHTLDHLAFVIDFRTTERPDAPCWLFCGDTLFSGGCGRLFEGTAQQMFDSLQLLNRLPAHTLVFCAHEYTMSNMNFALHEFPDDPDIQARHAEVKDMRGRGISTIPTRLKTERLGNVFLRANTVAEFARLRSAKDTF</sequence>
<dbReference type="InterPro" id="IPR001279">
    <property type="entry name" value="Metallo-B-lactamas"/>
</dbReference>
<keyword evidence="5 7" id="KW-0378">Hydrolase</keyword>
<proteinExistence type="inferred from homology"/>
<dbReference type="InterPro" id="IPR035680">
    <property type="entry name" value="Clx_II_MBL"/>
</dbReference>
<evidence type="ECO:0000256" key="3">
    <source>
        <dbReference type="ARBA" id="ARBA00006759"/>
    </source>
</evidence>
<dbReference type="EC" id="3.1.2.6" evidence="7"/>
<keyword evidence="10" id="KW-1185">Reference proteome</keyword>
<feature type="binding site" evidence="7">
    <location>
        <position position="67"/>
    </location>
    <ligand>
        <name>Zn(2+)</name>
        <dbReference type="ChEBI" id="CHEBI:29105"/>
        <label>1</label>
    </ligand>
</feature>
<dbReference type="SUPFAM" id="SSF56281">
    <property type="entry name" value="Metallo-hydrolase/oxidoreductase"/>
    <property type="match status" value="1"/>
</dbReference>
<dbReference type="EMBL" id="BSOJ01000018">
    <property type="protein sequence ID" value="GLR26774.1"/>
    <property type="molecule type" value="Genomic_DNA"/>
</dbReference>
<feature type="binding site" evidence="7">
    <location>
        <position position="189"/>
    </location>
    <ligand>
        <name>Zn(2+)</name>
        <dbReference type="ChEBI" id="CHEBI:29105"/>
        <label>2</label>
    </ligand>
</feature>
<comment type="function">
    <text evidence="7">Thiolesterase that catalyzes the hydrolysis of S-D-lactoyl-glutathione to form glutathione and D-lactic acid.</text>
</comment>
<comment type="similarity">
    <text evidence="3 7">Belongs to the metallo-beta-lactamase superfamily. Glyoxalase II family.</text>
</comment>
<feature type="binding site" evidence="7">
    <location>
        <position position="65"/>
    </location>
    <ligand>
        <name>Zn(2+)</name>
        <dbReference type="ChEBI" id="CHEBI:29105"/>
        <label>1</label>
    </ligand>
</feature>
<reference evidence="10" key="1">
    <citation type="journal article" date="2019" name="Int. J. Syst. Evol. Microbiol.">
        <title>The Global Catalogue of Microorganisms (GCM) 10K type strain sequencing project: providing services to taxonomists for standard genome sequencing and annotation.</title>
        <authorList>
            <consortium name="The Broad Institute Genomics Platform"/>
            <consortium name="The Broad Institute Genome Sequencing Center for Infectious Disease"/>
            <person name="Wu L."/>
            <person name="Ma J."/>
        </authorList>
    </citation>
    <scope>NUCLEOTIDE SEQUENCE [LARGE SCALE GENOMIC DNA]</scope>
    <source>
        <strain evidence="10">NBRC 105857</strain>
    </source>
</reference>
<feature type="binding site" evidence="7">
    <location>
        <position position="124"/>
    </location>
    <ligand>
        <name>Zn(2+)</name>
        <dbReference type="ChEBI" id="CHEBI:29105"/>
        <label>1</label>
    </ligand>
</feature>
<dbReference type="InterPro" id="IPR050110">
    <property type="entry name" value="Glyoxalase_II_hydrolase"/>
</dbReference>
<evidence type="ECO:0000256" key="2">
    <source>
        <dbReference type="ARBA" id="ARBA00004963"/>
    </source>
</evidence>
<comment type="catalytic activity">
    <reaction evidence="1 7">
        <text>an S-(2-hydroxyacyl)glutathione + H2O = a 2-hydroxy carboxylate + glutathione + H(+)</text>
        <dbReference type="Rhea" id="RHEA:21864"/>
        <dbReference type="ChEBI" id="CHEBI:15377"/>
        <dbReference type="ChEBI" id="CHEBI:15378"/>
        <dbReference type="ChEBI" id="CHEBI:57925"/>
        <dbReference type="ChEBI" id="CHEBI:58896"/>
        <dbReference type="ChEBI" id="CHEBI:71261"/>
        <dbReference type="EC" id="3.1.2.6"/>
    </reaction>
</comment>